<sequence length="129" mass="15142">MVSAMRNIKKVRFPKPMRSDPSQRDPNLWCDYHGTNGHRTWDCRYLREEVWTLLKNYHLSEFLTDQAKKNYGRNRDNAEPSKAGILPEVAMHKLSLDPNTPPIRQKKHPIAEIRNKLVKEEVTHLIDIG</sequence>
<dbReference type="GeneID" id="107815766"/>
<accession>A0A1S4C714</accession>
<keyword evidence="1" id="KW-1185">Reference proteome</keyword>
<dbReference type="Proteomes" id="UP000790787">
    <property type="component" value="Chromosome 13"/>
</dbReference>
<reference evidence="2" key="2">
    <citation type="submission" date="2025-08" db="UniProtKB">
        <authorList>
            <consortium name="RefSeq"/>
        </authorList>
    </citation>
    <scope>IDENTIFICATION</scope>
    <source>
        <tissue evidence="2">Leaf</tissue>
    </source>
</reference>
<dbReference type="PaxDb" id="4097-A0A1S4C714"/>
<evidence type="ECO:0000313" key="1">
    <source>
        <dbReference type="Proteomes" id="UP000790787"/>
    </source>
</evidence>
<dbReference type="KEGG" id="nta:107815766"/>
<reference evidence="1" key="1">
    <citation type="journal article" date="2014" name="Nat. Commun.">
        <title>The tobacco genome sequence and its comparison with those of tomato and potato.</title>
        <authorList>
            <person name="Sierro N."/>
            <person name="Battey J.N."/>
            <person name="Ouadi S."/>
            <person name="Bakaher N."/>
            <person name="Bovet L."/>
            <person name="Willig A."/>
            <person name="Goepfert S."/>
            <person name="Peitsch M.C."/>
            <person name="Ivanov N.V."/>
        </authorList>
    </citation>
    <scope>NUCLEOTIDE SEQUENCE [LARGE SCALE GENOMIC DNA]</scope>
</reference>
<dbReference type="AlphaFoldDB" id="A0A1S4C714"/>
<gene>
    <name evidence="2" type="primary">LOC107815766</name>
</gene>
<dbReference type="OrthoDB" id="1740536at2759"/>
<name>A0A1S4C714_TOBAC</name>
<evidence type="ECO:0000313" key="2">
    <source>
        <dbReference type="RefSeq" id="XP_016496886.2"/>
    </source>
</evidence>
<organism evidence="1 2">
    <name type="scientific">Nicotiana tabacum</name>
    <name type="common">Common tobacco</name>
    <dbReference type="NCBI Taxonomy" id="4097"/>
    <lineage>
        <taxon>Eukaryota</taxon>
        <taxon>Viridiplantae</taxon>
        <taxon>Streptophyta</taxon>
        <taxon>Embryophyta</taxon>
        <taxon>Tracheophyta</taxon>
        <taxon>Spermatophyta</taxon>
        <taxon>Magnoliopsida</taxon>
        <taxon>eudicotyledons</taxon>
        <taxon>Gunneridae</taxon>
        <taxon>Pentapetalae</taxon>
        <taxon>asterids</taxon>
        <taxon>lamiids</taxon>
        <taxon>Solanales</taxon>
        <taxon>Solanaceae</taxon>
        <taxon>Nicotianoideae</taxon>
        <taxon>Nicotianeae</taxon>
        <taxon>Nicotiana</taxon>
    </lineage>
</organism>
<dbReference type="RefSeq" id="XP_016496886.1">
    <property type="nucleotide sequence ID" value="XM_016641400.1"/>
</dbReference>
<proteinExistence type="predicted"/>
<dbReference type="RefSeq" id="XP_016496886.2">
    <property type="nucleotide sequence ID" value="XM_016641400.2"/>
</dbReference>
<protein>
    <submittedName>
        <fullName evidence="2">Uncharacterized protein LOC107815766</fullName>
    </submittedName>
</protein>